<protein>
    <submittedName>
        <fullName evidence="3">Uncharacterized protein</fullName>
    </submittedName>
</protein>
<accession>A0AB74UHQ6</accession>
<gene>
    <name evidence="3" type="ORF">ABV408_05925</name>
</gene>
<dbReference type="AlphaFoldDB" id="A0AB74UHQ6"/>
<evidence type="ECO:0000256" key="2">
    <source>
        <dbReference type="SAM" id="Phobius"/>
    </source>
</evidence>
<evidence type="ECO:0000313" key="3">
    <source>
        <dbReference type="EMBL" id="XCJ80717.1"/>
    </source>
</evidence>
<evidence type="ECO:0000256" key="1">
    <source>
        <dbReference type="SAM" id="MobiDB-lite"/>
    </source>
</evidence>
<sequence length="414" mass="44856">MRWILKSALIALLFAAGIVLVASPQAFDQRLVSLEAQRALPSQAPMLARESPALNAVFLAIADDPSLWMSARLAILHYGDAARDVLVDYGLDPAFQQVLARYGADSVLPVIYYREHDIATLRLQHWLGERYREASSRFDQWWGEERAAAEADSGRQDSAGDGAQDETGHAPQARAQDDQPAELTPLMRGRLAIAALAVEGHDLLREFVIGPDGEVTRVQSERLVSDIGDLFTSGVRDLERQWRRGESIDAVDVGWAGVDLLVMASAVKVLRAGRALRAGAAVEGQGVRAASRGVLVGGRFATLSRGAKVAAVAGSAYLVVRHPSLISAAGASAARWLGWPVWLGQFGVWLVVLWPLLIVTRFVYRWVLAPMLWLLVPLLKMTSRTPRWLARSVRPASAGAPVAEGAGSPAESTR</sequence>
<proteinExistence type="predicted"/>
<feature type="region of interest" description="Disordered" evidence="1">
    <location>
        <begin position="149"/>
        <end position="180"/>
    </location>
</feature>
<dbReference type="EMBL" id="CP159578">
    <property type="protein sequence ID" value="XCJ80717.1"/>
    <property type="molecule type" value="Genomic_DNA"/>
</dbReference>
<keyword evidence="2" id="KW-0812">Transmembrane</keyword>
<keyword evidence="2" id="KW-1133">Transmembrane helix</keyword>
<feature type="transmembrane region" description="Helical" evidence="2">
    <location>
        <begin position="336"/>
        <end position="357"/>
    </location>
</feature>
<keyword evidence="2" id="KW-0472">Membrane</keyword>
<organism evidence="3">
    <name type="scientific">Salinicola endophyticus</name>
    <dbReference type="NCBI Taxonomy" id="1949083"/>
    <lineage>
        <taxon>Bacteria</taxon>
        <taxon>Pseudomonadati</taxon>
        <taxon>Pseudomonadota</taxon>
        <taxon>Gammaproteobacteria</taxon>
        <taxon>Oceanospirillales</taxon>
        <taxon>Halomonadaceae</taxon>
        <taxon>Salinicola</taxon>
    </lineage>
</organism>
<reference evidence="3" key="1">
    <citation type="submission" date="2024-06" db="EMBL/GenBank/DDBJ databases">
        <title>Complete genome of Salinicola endophyticus HNIBRBA4755.</title>
        <authorList>
            <person name="Shin S.Y."/>
            <person name="Kang H."/>
            <person name="Song J."/>
        </authorList>
    </citation>
    <scope>NUCLEOTIDE SEQUENCE</scope>
    <source>
        <strain evidence="3">HNIBRBA4755</strain>
    </source>
</reference>
<dbReference type="RefSeq" id="WP_353981528.1">
    <property type="nucleotide sequence ID" value="NZ_CP159578.1"/>
</dbReference>
<name>A0AB74UHQ6_9GAMM</name>